<dbReference type="Pfam" id="PF13186">
    <property type="entry name" value="SPASM"/>
    <property type="match status" value="1"/>
</dbReference>
<dbReference type="NCBIfam" id="TIGR04193">
    <property type="entry name" value="SPASM_w_grasp"/>
    <property type="match status" value="1"/>
</dbReference>
<evidence type="ECO:0000259" key="1">
    <source>
        <dbReference type="Pfam" id="PF13186"/>
    </source>
</evidence>
<dbReference type="AlphaFoldDB" id="A0A1N7K4A9"/>
<dbReference type="InterPro" id="IPR023885">
    <property type="entry name" value="4Fe4S-binding_SPASM_dom"/>
</dbReference>
<dbReference type="InterPro" id="IPR058240">
    <property type="entry name" value="rSAM_sf"/>
</dbReference>
<gene>
    <name evidence="2" type="ORF">SAMN05421768_11021</name>
</gene>
<dbReference type="SUPFAM" id="SSF102114">
    <property type="entry name" value="Radical SAM enzymes"/>
    <property type="match status" value="1"/>
</dbReference>
<proteinExistence type="predicted"/>
<protein>
    <submittedName>
        <fullName evidence="2">SPASM domain peptide maturase, grasp-with-spasm system</fullName>
    </submittedName>
</protein>
<feature type="domain" description="4Fe4S-binding SPASM" evidence="1">
    <location>
        <begin position="247"/>
        <end position="304"/>
    </location>
</feature>
<sequence length="366" mass="43003">MFDKIDMRYFNLFSNITITKGATRILISDLQRNISELYPLELYELIEELKVNSLEDLVKNYDDESQEIINEYLGFLLEEEYGFITENGWDKNFPPLSHRFQDHSDISNIFIEINDLLTLDKIKLSIDNLGVKYLVIYSTREFSMEEYQNIDNKFKDSVLESIEIYAPFHEGLDKSFFQVLNQTTSRIDSLIFYNCKKQPFKNNEIFRFTINFNHENIQISACGKVNLKYFNTNLSKVLEAINHNSCLNKKIGIDINGNIKNCPLMPESFENIHTSSLEDALAKPGFKKYWNLTKDHIESCKDCEFRYVCTDCRAFTERNMTNKEGLDISKPLKCGYDPYTGVWEDWTKNPLKQKAIKHYHMESLIK</sequence>
<reference evidence="2 3" key="1">
    <citation type="submission" date="2017-01" db="EMBL/GenBank/DDBJ databases">
        <authorList>
            <person name="Mah S.A."/>
            <person name="Swanson W.J."/>
            <person name="Moy G.W."/>
            <person name="Vacquier V.D."/>
        </authorList>
    </citation>
    <scope>NUCLEOTIDE SEQUENCE [LARGE SCALE GENOMIC DNA]</scope>
    <source>
        <strain evidence="2 3">DSM 16927</strain>
    </source>
</reference>
<dbReference type="EMBL" id="FTNZ01000010">
    <property type="protein sequence ID" value="SIS56386.1"/>
    <property type="molecule type" value="Genomic_DNA"/>
</dbReference>
<evidence type="ECO:0000313" key="2">
    <source>
        <dbReference type="EMBL" id="SIS56386.1"/>
    </source>
</evidence>
<evidence type="ECO:0000313" key="3">
    <source>
        <dbReference type="Proteomes" id="UP000186106"/>
    </source>
</evidence>
<dbReference type="InterPro" id="IPR026497">
    <property type="entry name" value="GRASP-with-SPASM"/>
</dbReference>
<accession>A0A1N7K4A9</accession>
<organism evidence="2 3">
    <name type="scientific">Chryseobacterium joostei</name>
    <dbReference type="NCBI Taxonomy" id="112234"/>
    <lineage>
        <taxon>Bacteria</taxon>
        <taxon>Pseudomonadati</taxon>
        <taxon>Bacteroidota</taxon>
        <taxon>Flavobacteriia</taxon>
        <taxon>Flavobacteriales</taxon>
        <taxon>Weeksellaceae</taxon>
        <taxon>Chryseobacterium group</taxon>
        <taxon>Chryseobacterium</taxon>
    </lineage>
</organism>
<dbReference type="Proteomes" id="UP000186106">
    <property type="component" value="Unassembled WGS sequence"/>
</dbReference>
<dbReference type="Gene3D" id="3.20.20.70">
    <property type="entry name" value="Aldolase class I"/>
    <property type="match status" value="1"/>
</dbReference>
<dbReference type="InterPro" id="IPR013785">
    <property type="entry name" value="Aldolase_TIM"/>
</dbReference>
<name>A0A1N7K4A9_9FLAO</name>
<dbReference type="RefSeq" id="WP_228435134.1">
    <property type="nucleotide sequence ID" value="NZ_CP033926.1"/>
</dbReference>
<dbReference type="NCBIfam" id="TIGR04085">
    <property type="entry name" value="rSAM_more_4Fe4S"/>
    <property type="match status" value="1"/>
</dbReference>
<dbReference type="STRING" id="112234.SAMN05421768_11021"/>